<sequence length="90" mass="10224">MGVFPGSQAYEGIKIISKQQIGLSAAQPIYLLKLFRFQAISLKFDVPYPKRVFLTERGKCGKDYVRLSVYPADASFPATVLLIFYKNTWN</sequence>
<gene>
    <name evidence="1" type="ORF">BD749_1164</name>
</gene>
<dbReference type="EMBL" id="PJMU01000001">
    <property type="protein sequence ID" value="PKV76214.1"/>
    <property type="molecule type" value="Genomic_DNA"/>
</dbReference>
<protein>
    <submittedName>
        <fullName evidence="1">Uncharacterized protein</fullName>
    </submittedName>
</protein>
<keyword evidence="2" id="KW-1185">Reference proteome</keyword>
<evidence type="ECO:0000313" key="1">
    <source>
        <dbReference type="EMBL" id="PKV76214.1"/>
    </source>
</evidence>
<evidence type="ECO:0000313" key="2">
    <source>
        <dbReference type="Proteomes" id="UP000233782"/>
    </source>
</evidence>
<dbReference type="AlphaFoldDB" id="A0A2N3V3K5"/>
<reference evidence="1 2" key="1">
    <citation type="submission" date="2017-12" db="EMBL/GenBank/DDBJ databases">
        <title>Genomic Encyclopedia of Type Strains, Phase III (KMG-III): the genomes of soil and plant-associated and newly described type strains.</title>
        <authorList>
            <person name="Whitman W."/>
        </authorList>
    </citation>
    <scope>NUCLEOTIDE SEQUENCE [LARGE SCALE GENOMIC DNA]</scope>
    <source>
        <strain evidence="1 2">LP43</strain>
    </source>
</reference>
<organism evidence="1 2">
    <name type="scientific">Pontibacter ramchanderi</name>
    <dbReference type="NCBI Taxonomy" id="1179743"/>
    <lineage>
        <taxon>Bacteria</taxon>
        <taxon>Pseudomonadati</taxon>
        <taxon>Bacteroidota</taxon>
        <taxon>Cytophagia</taxon>
        <taxon>Cytophagales</taxon>
        <taxon>Hymenobacteraceae</taxon>
        <taxon>Pontibacter</taxon>
    </lineage>
</organism>
<name>A0A2N3V3K5_9BACT</name>
<comment type="caution">
    <text evidence="1">The sequence shown here is derived from an EMBL/GenBank/DDBJ whole genome shotgun (WGS) entry which is preliminary data.</text>
</comment>
<dbReference type="Proteomes" id="UP000233782">
    <property type="component" value="Unassembled WGS sequence"/>
</dbReference>
<proteinExistence type="predicted"/>
<accession>A0A2N3V3K5</accession>